<sequence length="146" mass="16740">MYSHKLCKAVRRPLVQQGLVAKDPDVDAIYRLINADRIDGLNVQFDRHAPPIFLKPGYFAQRLLHLVGGTIGFYPANAIQRRNPHNYLADFKEEEKLYSDSEQLIELLAKWNCSSTTVETCLIELTQLLAQHQFWGTEEVSLAEVR</sequence>
<dbReference type="InterPro" id="IPR005049">
    <property type="entry name" value="STL-like"/>
</dbReference>
<dbReference type="PANTHER" id="PTHR31362:SF0">
    <property type="entry name" value="EXOSTOSIN DOMAIN-CONTAINING PROTEIN-RELATED"/>
    <property type="match status" value="1"/>
</dbReference>
<protein>
    <submittedName>
        <fullName evidence="3">Mor domain-containing protein</fullName>
    </submittedName>
</protein>
<dbReference type="EMBL" id="UYRT01087224">
    <property type="protein sequence ID" value="VDN32309.1"/>
    <property type="molecule type" value="Genomic_DNA"/>
</dbReference>
<evidence type="ECO:0000313" key="2">
    <source>
        <dbReference type="Proteomes" id="UP000271098"/>
    </source>
</evidence>
<gene>
    <name evidence="1" type="ORF">GPUH_LOCUS18714</name>
</gene>
<keyword evidence="2" id="KW-1185">Reference proteome</keyword>
<organism evidence="3">
    <name type="scientific">Gongylonema pulchrum</name>
    <dbReference type="NCBI Taxonomy" id="637853"/>
    <lineage>
        <taxon>Eukaryota</taxon>
        <taxon>Metazoa</taxon>
        <taxon>Ecdysozoa</taxon>
        <taxon>Nematoda</taxon>
        <taxon>Chromadorea</taxon>
        <taxon>Rhabditida</taxon>
        <taxon>Spirurina</taxon>
        <taxon>Spiruromorpha</taxon>
        <taxon>Spiruroidea</taxon>
        <taxon>Gongylonematidae</taxon>
        <taxon>Gongylonema</taxon>
    </lineage>
</organism>
<name>A0A183ECM3_9BILA</name>
<dbReference type="Pfam" id="PF03385">
    <property type="entry name" value="STELLO"/>
    <property type="match status" value="1"/>
</dbReference>
<proteinExistence type="predicted"/>
<dbReference type="OrthoDB" id="5948173at2759"/>
<reference evidence="3" key="1">
    <citation type="submission" date="2016-06" db="UniProtKB">
        <authorList>
            <consortium name="WormBaseParasite"/>
        </authorList>
    </citation>
    <scope>IDENTIFICATION</scope>
</reference>
<reference evidence="1 2" key="2">
    <citation type="submission" date="2018-11" db="EMBL/GenBank/DDBJ databases">
        <authorList>
            <consortium name="Pathogen Informatics"/>
        </authorList>
    </citation>
    <scope>NUCLEOTIDE SEQUENCE [LARGE SCALE GENOMIC DNA]</scope>
</reference>
<dbReference type="AlphaFoldDB" id="A0A183ECM3"/>
<evidence type="ECO:0000313" key="3">
    <source>
        <dbReference type="WBParaSite" id="GPUH_0001873901-mRNA-1"/>
    </source>
</evidence>
<accession>A0A183ECM3</accession>
<evidence type="ECO:0000313" key="1">
    <source>
        <dbReference type="EMBL" id="VDN32309.1"/>
    </source>
</evidence>
<dbReference type="PANTHER" id="PTHR31362">
    <property type="entry name" value="GLYCOSYLTRANSFERASE STELLO1-RELATED"/>
    <property type="match status" value="1"/>
</dbReference>
<dbReference type="WBParaSite" id="GPUH_0001873901-mRNA-1">
    <property type="protein sequence ID" value="GPUH_0001873901-mRNA-1"/>
    <property type="gene ID" value="GPUH_0001873901"/>
</dbReference>
<dbReference type="Proteomes" id="UP000271098">
    <property type="component" value="Unassembled WGS sequence"/>
</dbReference>